<proteinExistence type="predicted"/>
<keyword evidence="2" id="KW-1133">Transmembrane helix</keyword>
<dbReference type="GO" id="GO:0016020">
    <property type="term" value="C:membrane"/>
    <property type="evidence" value="ECO:0007669"/>
    <property type="project" value="InterPro"/>
</dbReference>
<evidence type="ECO:0000313" key="6">
    <source>
        <dbReference type="EMBL" id="WKN37074.1"/>
    </source>
</evidence>
<evidence type="ECO:0000256" key="3">
    <source>
        <dbReference type="SAM" id="SignalP"/>
    </source>
</evidence>
<dbReference type="SUPFAM" id="SSF48452">
    <property type="entry name" value="TPR-like"/>
    <property type="match status" value="3"/>
</dbReference>
<gene>
    <name evidence="6" type="ORF">K4G66_32405</name>
</gene>
<dbReference type="Pfam" id="PF06580">
    <property type="entry name" value="His_kinase"/>
    <property type="match status" value="1"/>
</dbReference>
<reference evidence="6" key="2">
    <citation type="journal article" date="2024" name="Antonie Van Leeuwenhoek">
        <title>Roseihalotalea indica gen. nov., sp. nov., a halophilic Bacteroidetes from mesopelagic Southwest Indian Ocean with higher carbohydrate metabolic potential.</title>
        <authorList>
            <person name="Chen B."/>
            <person name="Zhang M."/>
            <person name="Lin D."/>
            <person name="Ye J."/>
            <person name="Tang K."/>
        </authorList>
    </citation>
    <scope>NUCLEOTIDE SEQUENCE</scope>
    <source>
        <strain evidence="6">TK19036</strain>
    </source>
</reference>
<keyword evidence="2" id="KW-0472">Membrane</keyword>
<dbReference type="SUPFAM" id="SSF55874">
    <property type="entry name" value="ATPase domain of HSP90 chaperone/DNA topoisomerase II/histidine kinase"/>
    <property type="match status" value="1"/>
</dbReference>
<dbReference type="EMBL" id="CP120682">
    <property type="protein sequence ID" value="WKN37074.1"/>
    <property type="molecule type" value="Genomic_DNA"/>
</dbReference>
<feature type="chain" id="PRO_5041347915" evidence="3">
    <location>
        <begin position="18"/>
        <end position="702"/>
    </location>
</feature>
<keyword evidence="3" id="KW-0732">Signal</keyword>
<evidence type="ECO:0000259" key="4">
    <source>
        <dbReference type="Pfam" id="PF02518"/>
    </source>
</evidence>
<protein>
    <submittedName>
        <fullName evidence="6">Tetratricopeptide repeat protein</fullName>
    </submittedName>
</protein>
<reference evidence="6" key="1">
    <citation type="journal article" date="2023" name="Comput. Struct. Biotechnol. J.">
        <title>Discovery of a novel marine Bacteroidetes with a rich repertoire of carbohydrate-active enzymes.</title>
        <authorList>
            <person name="Chen B."/>
            <person name="Liu G."/>
            <person name="Chen Q."/>
            <person name="Wang H."/>
            <person name="Liu L."/>
            <person name="Tang K."/>
        </authorList>
    </citation>
    <scope>NUCLEOTIDE SEQUENCE</scope>
    <source>
        <strain evidence="6">TK19036</strain>
    </source>
</reference>
<feature type="signal peptide" evidence="3">
    <location>
        <begin position="1"/>
        <end position="17"/>
    </location>
</feature>
<dbReference type="GO" id="GO:0000155">
    <property type="term" value="F:phosphorelay sensor kinase activity"/>
    <property type="evidence" value="ECO:0007669"/>
    <property type="project" value="InterPro"/>
</dbReference>
<dbReference type="Gene3D" id="1.25.40.10">
    <property type="entry name" value="Tetratricopeptide repeat domain"/>
    <property type="match status" value="2"/>
</dbReference>
<dbReference type="Gene3D" id="3.30.565.10">
    <property type="entry name" value="Histidine kinase-like ATPase, C-terminal domain"/>
    <property type="match status" value="1"/>
</dbReference>
<evidence type="ECO:0000256" key="2">
    <source>
        <dbReference type="SAM" id="Phobius"/>
    </source>
</evidence>
<dbReference type="Pfam" id="PF13424">
    <property type="entry name" value="TPR_12"/>
    <property type="match status" value="3"/>
</dbReference>
<accession>A0AA49JGE1</accession>
<dbReference type="InterPro" id="IPR050640">
    <property type="entry name" value="Bact_2-comp_sensor_kinase"/>
</dbReference>
<dbReference type="InterPro" id="IPR011990">
    <property type="entry name" value="TPR-like_helical_dom_sf"/>
</dbReference>
<dbReference type="InterPro" id="IPR010559">
    <property type="entry name" value="Sig_transdc_His_kin_internal"/>
</dbReference>
<dbReference type="InterPro" id="IPR003594">
    <property type="entry name" value="HATPase_dom"/>
</dbReference>
<dbReference type="InterPro" id="IPR036890">
    <property type="entry name" value="HATPase_C_sf"/>
</dbReference>
<dbReference type="PANTHER" id="PTHR34220">
    <property type="entry name" value="SENSOR HISTIDINE KINASE YPDA"/>
    <property type="match status" value="1"/>
</dbReference>
<dbReference type="AlphaFoldDB" id="A0AA49JGE1"/>
<feature type="domain" description="Signal transduction histidine kinase internal region" evidence="5">
    <location>
        <begin position="488"/>
        <end position="566"/>
    </location>
</feature>
<dbReference type="Pfam" id="PF02518">
    <property type="entry name" value="HATPase_c"/>
    <property type="match status" value="1"/>
</dbReference>
<organism evidence="6">
    <name type="scientific">Roseihalotalea indica</name>
    <dbReference type="NCBI Taxonomy" id="2867963"/>
    <lineage>
        <taxon>Bacteria</taxon>
        <taxon>Pseudomonadati</taxon>
        <taxon>Bacteroidota</taxon>
        <taxon>Cytophagia</taxon>
        <taxon>Cytophagales</taxon>
        <taxon>Catalimonadaceae</taxon>
        <taxon>Roseihalotalea</taxon>
    </lineage>
</organism>
<evidence type="ECO:0000259" key="5">
    <source>
        <dbReference type="Pfam" id="PF06580"/>
    </source>
</evidence>
<feature type="domain" description="Histidine kinase/HSP90-like ATPase" evidence="4">
    <location>
        <begin position="592"/>
        <end position="693"/>
    </location>
</feature>
<dbReference type="InterPro" id="IPR019734">
    <property type="entry name" value="TPR_rpt"/>
</dbReference>
<keyword evidence="2" id="KW-0812">Transmembrane</keyword>
<feature type="coiled-coil region" evidence="1">
    <location>
        <begin position="398"/>
        <end position="427"/>
    </location>
</feature>
<name>A0AA49JGE1_9BACT</name>
<sequence length="702" mass="79872">MKLLLYLLAILPFTNSAASPIDSLLAALITAQDTAKVNLLNELGEAYRYQDIGKGTYYLDSALQITKAIQYTRGEAQAYLNLGAIAIIQGDTEHGVAYTQEALALFNTLSDQSGIANANKNLGVLAYFMGDYGQAKEHYQEALSGFRKVKDTQGQAKCYANLGLVSMMYGAFDKALGYFMKSLRCNELLNNQEGIASDYVYMAQVSQQINNLSQALQYQEKALGIFRSINNKVREAHLLCDIGKTYHLKQQWSEALTNYRLALTLQKQLGSIREMGTTLGNIGAVYEEMDQPQQAAPFYQQSLSMARKAGNERNVPVLLNNLAELAIKQSKYDTAARYLDQSITLAKRLGQKSDLQLAHDLSYQMYKDQNRYRQALEQYQIAREYQDSLFDEEKAKQMTELQTRYDVEKKERQIASQEQKIALLDRTKQTEKRLRLVLIVALTLLFLLMLFVYSRYRLKQRSAQLLDEKNREIQEKNSQISRMNQELEKRMLRAQMDPHFIFNSLNSIQHFITINDKTSALKYLSKFSKLVRRVLESSVNTQVPIADEITLLKLYIELERLRYSHSFDYSIQVDESVDVHETEIPFLLIQPYVENALVHGLRHKAGGGHLSITLKQEGAYLICVVEDNGIGRTEAKRRKAISAFPSRGMSVTQQRLETLNEGQAEKTNVRILDLEDCQGTACGTRVEIFIPQTEELCLEPSL</sequence>
<keyword evidence="1" id="KW-0175">Coiled coil</keyword>
<dbReference type="PANTHER" id="PTHR34220:SF7">
    <property type="entry name" value="SENSOR HISTIDINE KINASE YPDA"/>
    <property type="match status" value="1"/>
</dbReference>
<feature type="coiled-coil region" evidence="1">
    <location>
        <begin position="459"/>
        <end position="497"/>
    </location>
</feature>
<evidence type="ECO:0000256" key="1">
    <source>
        <dbReference type="SAM" id="Coils"/>
    </source>
</evidence>
<feature type="transmembrane region" description="Helical" evidence="2">
    <location>
        <begin position="434"/>
        <end position="453"/>
    </location>
</feature>
<dbReference type="SMART" id="SM00028">
    <property type="entry name" value="TPR"/>
    <property type="match status" value="7"/>
</dbReference>